<evidence type="ECO:0000256" key="1">
    <source>
        <dbReference type="ARBA" id="ARBA00022898"/>
    </source>
</evidence>
<dbReference type="InterPro" id="IPR015422">
    <property type="entry name" value="PyrdxlP-dep_Trfase_small"/>
</dbReference>
<dbReference type="Gene3D" id="3.40.640.10">
    <property type="entry name" value="Type I PLP-dependent aspartate aminotransferase-like (Major domain)"/>
    <property type="match status" value="1"/>
</dbReference>
<keyword evidence="3" id="KW-0032">Aminotransferase</keyword>
<dbReference type="eggNOG" id="COG0520">
    <property type="taxonomic scope" value="Bacteria"/>
</dbReference>
<dbReference type="Gene3D" id="3.90.1150.10">
    <property type="entry name" value="Aspartate Aminotransferase, domain 1"/>
    <property type="match status" value="1"/>
</dbReference>
<feature type="domain" description="Aminotransferase class V" evidence="2">
    <location>
        <begin position="68"/>
        <end position="319"/>
    </location>
</feature>
<dbReference type="STRING" id="565045.NOR51B_3"/>
<dbReference type="InterPro" id="IPR015424">
    <property type="entry name" value="PyrdxlP-dep_Trfase"/>
</dbReference>
<proteinExistence type="predicted"/>
<reference evidence="4" key="1">
    <citation type="journal article" date="2013" name="BMC Microbiol.">
        <title>Taxonomy and evolution of bacteriochlorophyll a-containing members of the OM60/NOR5 clade of marine gammaproteobacteria: description of Luminiphilus syltensis gen. nov., sp. nov., reclassification of Haliea rubra as Pseudohaliea rubra gen. nov., comb. nov., and emendation of Chromatocurvus halotolerans.</title>
        <authorList>
            <person name="Spring S."/>
            <person name="Riedel T."/>
            <person name="Sproer C."/>
            <person name="Yan S."/>
            <person name="Harder J."/>
            <person name="Fuchs B.M."/>
        </authorList>
    </citation>
    <scope>NUCLEOTIDE SEQUENCE [LARGE SCALE GENOMIC DNA]</scope>
    <source>
        <strain evidence="4">NOR51-B</strain>
    </source>
</reference>
<dbReference type="PANTHER" id="PTHR43586">
    <property type="entry name" value="CYSTEINE DESULFURASE"/>
    <property type="match status" value="1"/>
</dbReference>
<dbReference type="Pfam" id="PF00266">
    <property type="entry name" value="Aminotran_5"/>
    <property type="match status" value="1"/>
</dbReference>
<dbReference type="OrthoDB" id="9764293at2"/>
<accession>B8KTX9</accession>
<dbReference type="RefSeq" id="WP_009018814.1">
    <property type="nucleotide sequence ID" value="NZ_DS999411.1"/>
</dbReference>
<dbReference type="AlphaFoldDB" id="B8KTX9"/>
<gene>
    <name evidence="3" type="ORF">NOR51B_3</name>
</gene>
<evidence type="ECO:0000259" key="2">
    <source>
        <dbReference type="Pfam" id="PF00266"/>
    </source>
</evidence>
<dbReference type="InterPro" id="IPR000192">
    <property type="entry name" value="Aminotrans_V_dom"/>
</dbReference>
<evidence type="ECO:0000313" key="4">
    <source>
        <dbReference type="Proteomes" id="UP000004699"/>
    </source>
</evidence>
<keyword evidence="1" id="KW-0663">Pyridoxal phosphate</keyword>
<dbReference type="EMBL" id="DS999411">
    <property type="protein sequence ID" value="EED34066.1"/>
    <property type="molecule type" value="Genomic_DNA"/>
</dbReference>
<evidence type="ECO:0000313" key="3">
    <source>
        <dbReference type="EMBL" id="EED34066.1"/>
    </source>
</evidence>
<protein>
    <submittedName>
        <fullName evidence="3">Aminotransferase, class V</fullName>
    </submittedName>
</protein>
<organism evidence="3 4">
    <name type="scientific">Luminiphilus syltensis NOR5-1B</name>
    <dbReference type="NCBI Taxonomy" id="565045"/>
    <lineage>
        <taxon>Bacteria</taxon>
        <taxon>Pseudomonadati</taxon>
        <taxon>Pseudomonadota</taxon>
        <taxon>Gammaproteobacteria</taxon>
        <taxon>Cellvibrionales</taxon>
        <taxon>Halieaceae</taxon>
        <taxon>Luminiphilus</taxon>
    </lineage>
</organism>
<dbReference type="HOGENOM" id="CLU_003433_2_1_6"/>
<dbReference type="PANTHER" id="PTHR43586:SF15">
    <property type="entry name" value="BLR3095 PROTEIN"/>
    <property type="match status" value="1"/>
</dbReference>
<name>B8KTX9_9GAMM</name>
<dbReference type="InterPro" id="IPR015421">
    <property type="entry name" value="PyrdxlP-dep_Trfase_major"/>
</dbReference>
<keyword evidence="3" id="KW-0808">Transferase</keyword>
<dbReference type="GO" id="GO:0008483">
    <property type="term" value="F:transaminase activity"/>
    <property type="evidence" value="ECO:0007669"/>
    <property type="project" value="UniProtKB-KW"/>
</dbReference>
<dbReference type="Proteomes" id="UP000004699">
    <property type="component" value="Unassembled WGS sequence"/>
</dbReference>
<keyword evidence="4" id="KW-1185">Reference proteome</keyword>
<dbReference type="SUPFAM" id="SSF53383">
    <property type="entry name" value="PLP-dependent transferases"/>
    <property type="match status" value="1"/>
</dbReference>
<sequence length="395" mass="43160">MTPSQADLAPAEANEKSLELLRSYFPILAEQCYFNACSYGPLSLQVEAALNEYMTIRHEQGARWDIYVEKAESTRTLLADLLCCPADDVSISTSVSQSLNTLLSAFDFSAGRNGIVTTDFDFPTTAQILLAQEARGAKVKRVAVDDTGTALQLHQFDELIDDNTLMVQVPLVCYRNGVWTDIDPIVKLAHSRGALVLIDAYQGIGTRRFDVTASGADFLVGGCTKYLLAGAGTGFMYVRDSMTNGIQPVATGWFAQANPYAMDIYHNEPHPTARRFEAGTPNAVGLFAAEAGLKLLLEVGMETVERNIAAVNYGIKEMVYRNGWDLVTPRDRHGAMLAIRSTDAPALVQRLAGRKVILTERDNNIRVAPHFYNSTDDVTALEAALKAEAELLPTV</sequence>